<accession>A0A6P5LHD6</accession>
<dbReference type="Gene3D" id="2.60.40.10">
    <property type="entry name" value="Immunoglobulins"/>
    <property type="match status" value="1"/>
</dbReference>
<keyword evidence="8" id="KW-1185">Reference proteome</keyword>
<dbReference type="KEGG" id="pcw:110217189"/>
<dbReference type="InterPro" id="IPR013783">
    <property type="entry name" value="Ig-like_fold"/>
</dbReference>
<dbReference type="PANTHER" id="PTHR16423:SF10">
    <property type="entry name" value="CRKD-BINDING PROTEIN-RELATED"/>
    <property type="match status" value="1"/>
</dbReference>
<organism evidence="8 9">
    <name type="scientific">Phascolarctos cinereus</name>
    <name type="common">Koala</name>
    <dbReference type="NCBI Taxonomy" id="38626"/>
    <lineage>
        <taxon>Eukaryota</taxon>
        <taxon>Metazoa</taxon>
        <taxon>Chordata</taxon>
        <taxon>Craniata</taxon>
        <taxon>Vertebrata</taxon>
        <taxon>Euteleostomi</taxon>
        <taxon>Mammalia</taxon>
        <taxon>Metatheria</taxon>
        <taxon>Diprotodontia</taxon>
        <taxon>Phascolarctidae</taxon>
        <taxon>Phascolarctos</taxon>
    </lineage>
</organism>
<evidence type="ECO:0000313" key="9">
    <source>
        <dbReference type="RefSeq" id="XP_020855066.1"/>
    </source>
</evidence>
<dbReference type="SUPFAM" id="SSF48726">
    <property type="entry name" value="Immunoglobulin"/>
    <property type="match status" value="1"/>
</dbReference>
<evidence type="ECO:0000256" key="6">
    <source>
        <dbReference type="SAM" id="SignalP"/>
    </source>
</evidence>
<sequence>MKRPPPMSPASGPTVMMAQAAPLLLLLPLLLMGSQGQVLKKKYQEGQTLRVNCGYNPQRAEKRWKIWCKVREDERWCERIITRNSVDTAQLTDLRASLVDDTYTGTITITMSNLRVKDSGIYWCGIYDSFRNSIDVLRTIRLEVSPAAIPKTTKGSRPTTETSVTTKHSQTTTETSLTTSVISLATSSPRDNQKFIIWGSVLASLLLLGLLSAGIVYTVKVSPKPGAGDDDCHYVYDDLEEQKQKARDVTIEMQDEGSEGIQYASVVHGTQLSLGDSIYANTQIGYNPGLTPIRKESVEYASIARTGRQLPK</sequence>
<protein>
    <submittedName>
        <fullName evidence="9">Trem-like transcript 4 protein</fullName>
    </submittedName>
</protein>
<evidence type="ECO:0000256" key="3">
    <source>
        <dbReference type="ARBA" id="ARBA00023319"/>
    </source>
</evidence>
<dbReference type="InterPro" id="IPR003599">
    <property type="entry name" value="Ig_sub"/>
</dbReference>
<keyword evidence="3" id="KW-0393">Immunoglobulin domain</keyword>
<keyword evidence="5" id="KW-0812">Transmembrane</keyword>
<dbReference type="PANTHER" id="PTHR16423">
    <property type="entry name" value="TREM-LIKE TRANSCRIPT PROTEIN"/>
    <property type="match status" value="1"/>
</dbReference>
<evidence type="ECO:0000256" key="4">
    <source>
        <dbReference type="SAM" id="MobiDB-lite"/>
    </source>
</evidence>
<dbReference type="Proteomes" id="UP000515140">
    <property type="component" value="Unplaced"/>
</dbReference>
<keyword evidence="5" id="KW-0472">Membrane</keyword>
<dbReference type="InterPro" id="IPR013106">
    <property type="entry name" value="Ig_V-set"/>
</dbReference>
<dbReference type="InParanoid" id="A0A6P5LHD6"/>
<keyword evidence="2" id="KW-1015">Disulfide bond</keyword>
<dbReference type="GO" id="GO:0009986">
    <property type="term" value="C:cell surface"/>
    <property type="evidence" value="ECO:0007669"/>
    <property type="project" value="TreeGrafter"/>
</dbReference>
<feature type="signal peptide" evidence="6">
    <location>
        <begin position="1"/>
        <end position="36"/>
    </location>
</feature>
<dbReference type="InterPro" id="IPR036179">
    <property type="entry name" value="Ig-like_dom_sf"/>
</dbReference>
<feature type="region of interest" description="Disordered" evidence="4">
    <location>
        <begin position="150"/>
        <end position="172"/>
    </location>
</feature>
<dbReference type="FunCoup" id="A0A6P5LHD6">
    <property type="interactions" value="626"/>
</dbReference>
<dbReference type="AlphaFoldDB" id="A0A6P5LHD6"/>
<evidence type="ECO:0000256" key="1">
    <source>
        <dbReference type="ARBA" id="ARBA00022729"/>
    </source>
</evidence>
<name>A0A6P5LHD6_PHACI</name>
<keyword evidence="1 6" id="KW-0732">Signal</keyword>
<keyword evidence="5" id="KW-1133">Transmembrane helix</keyword>
<proteinExistence type="predicted"/>
<gene>
    <name evidence="9" type="primary">LOC110217189</name>
</gene>
<dbReference type="InterPro" id="IPR052314">
    <property type="entry name" value="Immune_rcpt_domain"/>
</dbReference>
<dbReference type="GeneID" id="110217189"/>
<evidence type="ECO:0000313" key="8">
    <source>
        <dbReference type="Proteomes" id="UP000515140"/>
    </source>
</evidence>
<evidence type="ECO:0000256" key="5">
    <source>
        <dbReference type="SAM" id="Phobius"/>
    </source>
</evidence>
<evidence type="ECO:0000256" key="2">
    <source>
        <dbReference type="ARBA" id="ARBA00023157"/>
    </source>
</evidence>
<feature type="domain" description="Immunoglobulin" evidence="7">
    <location>
        <begin position="38"/>
        <end position="145"/>
    </location>
</feature>
<reference evidence="9" key="1">
    <citation type="submission" date="2025-08" db="UniProtKB">
        <authorList>
            <consortium name="RefSeq"/>
        </authorList>
    </citation>
    <scope>IDENTIFICATION</scope>
    <source>
        <tissue evidence="9">Spleen</tissue>
    </source>
</reference>
<dbReference type="GO" id="GO:0038023">
    <property type="term" value="F:signaling receptor activity"/>
    <property type="evidence" value="ECO:0007669"/>
    <property type="project" value="TreeGrafter"/>
</dbReference>
<feature type="chain" id="PRO_5027670403" evidence="6">
    <location>
        <begin position="37"/>
        <end position="312"/>
    </location>
</feature>
<feature type="compositionally biased region" description="Low complexity" evidence="4">
    <location>
        <begin position="159"/>
        <end position="172"/>
    </location>
</feature>
<feature type="transmembrane region" description="Helical" evidence="5">
    <location>
        <begin position="195"/>
        <end position="217"/>
    </location>
</feature>
<dbReference type="SMART" id="SM00409">
    <property type="entry name" value="IG"/>
    <property type="match status" value="1"/>
</dbReference>
<dbReference type="Pfam" id="PF07686">
    <property type="entry name" value="V-set"/>
    <property type="match status" value="1"/>
</dbReference>
<dbReference type="RefSeq" id="XP_020855066.1">
    <property type="nucleotide sequence ID" value="XM_020999407.1"/>
</dbReference>
<evidence type="ECO:0000259" key="7">
    <source>
        <dbReference type="SMART" id="SM00409"/>
    </source>
</evidence>